<dbReference type="Gene3D" id="3.40.525.10">
    <property type="entry name" value="CRAL-TRIO lipid binding domain"/>
    <property type="match status" value="1"/>
</dbReference>
<dbReference type="PANTHER" id="PTHR45932">
    <property type="entry name" value="PATELLIN-1"/>
    <property type="match status" value="1"/>
</dbReference>
<evidence type="ECO:0000259" key="5">
    <source>
        <dbReference type="PROSITE" id="PS50191"/>
    </source>
</evidence>
<dbReference type="InterPro" id="IPR036865">
    <property type="entry name" value="CRAL-TRIO_dom_sf"/>
</dbReference>
<dbReference type="GO" id="GO:0016020">
    <property type="term" value="C:membrane"/>
    <property type="evidence" value="ECO:0007669"/>
    <property type="project" value="UniProtKB-SubCell"/>
</dbReference>
<protein>
    <recommendedName>
        <fullName evidence="5">CRAL-TRIO domain-containing protein</fullName>
    </recommendedName>
</protein>
<evidence type="ECO:0000256" key="4">
    <source>
        <dbReference type="SAM" id="MobiDB-lite"/>
    </source>
</evidence>
<keyword evidence="3" id="KW-0472">Membrane</keyword>
<dbReference type="Pfam" id="PF00650">
    <property type="entry name" value="CRAL_TRIO"/>
    <property type="match status" value="1"/>
</dbReference>
<dbReference type="SMART" id="SM00516">
    <property type="entry name" value="SEC14"/>
    <property type="match status" value="1"/>
</dbReference>
<dbReference type="InterPro" id="IPR044834">
    <property type="entry name" value="PATL"/>
</dbReference>
<proteinExistence type="predicted"/>
<dbReference type="InterPro" id="IPR011074">
    <property type="entry name" value="CRAL/TRIO_N_dom"/>
</dbReference>
<keyword evidence="2" id="KW-0813">Transport</keyword>
<dbReference type="EMBL" id="CAJNNW010034734">
    <property type="protein sequence ID" value="CAE8723722.1"/>
    <property type="molecule type" value="Genomic_DNA"/>
</dbReference>
<feature type="region of interest" description="Disordered" evidence="4">
    <location>
        <begin position="403"/>
        <end position="429"/>
    </location>
</feature>
<evidence type="ECO:0000313" key="6">
    <source>
        <dbReference type="EMBL" id="CAE8723722.1"/>
    </source>
</evidence>
<dbReference type="PANTHER" id="PTHR45932:SF17">
    <property type="entry name" value="CELLULAR RETINALDEHYDE-BINDING_TRIPLE FUNCTION DOMAIN-CONTAINING PROTEIN"/>
    <property type="match status" value="1"/>
</dbReference>
<comment type="caution">
    <text evidence="6">The sequence shown here is derived from an EMBL/GenBank/DDBJ whole genome shotgun (WGS) entry which is preliminary data.</text>
</comment>
<reference evidence="6" key="1">
    <citation type="submission" date="2021-02" db="EMBL/GenBank/DDBJ databases">
        <authorList>
            <person name="Dougan E. K."/>
            <person name="Rhodes N."/>
            <person name="Thang M."/>
            <person name="Chan C."/>
        </authorList>
    </citation>
    <scope>NUCLEOTIDE SEQUENCE</scope>
</reference>
<dbReference type="GO" id="GO:0008289">
    <property type="term" value="F:lipid binding"/>
    <property type="evidence" value="ECO:0007669"/>
    <property type="project" value="InterPro"/>
</dbReference>
<evidence type="ECO:0000313" key="7">
    <source>
        <dbReference type="Proteomes" id="UP000626109"/>
    </source>
</evidence>
<name>A0A813LGT6_POLGL</name>
<dbReference type="SUPFAM" id="SSF46938">
    <property type="entry name" value="CRAL/TRIO N-terminal domain"/>
    <property type="match status" value="1"/>
</dbReference>
<dbReference type="CDD" id="cd00170">
    <property type="entry name" value="SEC14"/>
    <property type="match status" value="1"/>
</dbReference>
<organism evidence="6 7">
    <name type="scientific">Polarella glacialis</name>
    <name type="common">Dinoflagellate</name>
    <dbReference type="NCBI Taxonomy" id="89957"/>
    <lineage>
        <taxon>Eukaryota</taxon>
        <taxon>Sar</taxon>
        <taxon>Alveolata</taxon>
        <taxon>Dinophyceae</taxon>
        <taxon>Suessiales</taxon>
        <taxon>Suessiaceae</taxon>
        <taxon>Polarella</taxon>
    </lineage>
</organism>
<dbReference type="InterPro" id="IPR036273">
    <property type="entry name" value="CRAL/TRIO_N_dom_sf"/>
</dbReference>
<accession>A0A813LGT6</accession>
<sequence>MGQQRWPGQARAQLTFLAVSSGRVVRHGACGHLQFQVPRCRGRRGSRKSAPVLLHVLSLRGPEEPETSATTPEADLSRCYLHMLGKVESERLEALRALVPATVARVHETHPSWKPEIWGVNVQQTCEASDIVLLKYLRAEQLNVEKAAERLAQTLQFRADGHINEMAAAGLEDHFCGHDTINGPDVDGRPVMISRYGGMDNERVFGDVDAFVKYRLAIMEKTMARLSFTKAASEDLCQVHDYSGVPLLFKTSEVKAGVTAMTKVFGDHYPETKGKTIFVNFPAVFSKLFQAFSVFIPERTRKKFIILSETDHEVLFQHISPELVPVALGGMFVESPATQLPGVPCQVVSVPARSKAEVVLAELNGPATVSWELRVCSSEVSYEVVFCPANSEAEKQDQLVAGSTRGKPLLSSDGVVSGSYRGKEARCSQ</sequence>
<dbReference type="Pfam" id="PF03765">
    <property type="entry name" value="CRAL_TRIO_N"/>
    <property type="match status" value="1"/>
</dbReference>
<dbReference type="SUPFAM" id="SSF52087">
    <property type="entry name" value="CRAL/TRIO domain"/>
    <property type="match status" value="1"/>
</dbReference>
<feature type="domain" description="CRAL-TRIO" evidence="5">
    <location>
        <begin position="181"/>
        <end position="336"/>
    </location>
</feature>
<dbReference type="Proteomes" id="UP000626109">
    <property type="component" value="Unassembled WGS sequence"/>
</dbReference>
<evidence type="ECO:0000256" key="1">
    <source>
        <dbReference type="ARBA" id="ARBA00004370"/>
    </source>
</evidence>
<gene>
    <name evidence="6" type="ORF">PGLA2088_LOCUS43319</name>
</gene>
<dbReference type="PROSITE" id="PS50191">
    <property type="entry name" value="CRAL_TRIO"/>
    <property type="match status" value="1"/>
</dbReference>
<evidence type="ECO:0000256" key="2">
    <source>
        <dbReference type="ARBA" id="ARBA00022448"/>
    </source>
</evidence>
<evidence type="ECO:0000256" key="3">
    <source>
        <dbReference type="ARBA" id="ARBA00023136"/>
    </source>
</evidence>
<dbReference type="InterPro" id="IPR001251">
    <property type="entry name" value="CRAL-TRIO_dom"/>
</dbReference>
<comment type="subcellular location">
    <subcellularLocation>
        <location evidence="1">Membrane</location>
    </subcellularLocation>
</comment>
<dbReference type="AlphaFoldDB" id="A0A813LGT6"/>